<dbReference type="InParanoid" id="A0A671VUC5"/>
<dbReference type="Ensembl" id="ENSSAUT00010031503.1">
    <property type="protein sequence ID" value="ENSSAUP00010029884.1"/>
    <property type="gene ID" value="ENSSAUG00010012838.1"/>
</dbReference>
<evidence type="ECO:0000313" key="3">
    <source>
        <dbReference type="Proteomes" id="UP000472265"/>
    </source>
</evidence>
<name>A0A671VUC5_SPAAU</name>
<dbReference type="GeneTree" id="ENSGT00940000178054"/>
<reference evidence="2" key="1">
    <citation type="submission" date="2021-04" db="EMBL/GenBank/DDBJ databases">
        <authorList>
            <consortium name="Wellcome Sanger Institute Data Sharing"/>
        </authorList>
    </citation>
    <scope>NUCLEOTIDE SEQUENCE [LARGE SCALE GENOMIC DNA]</scope>
</reference>
<proteinExistence type="predicted"/>
<evidence type="ECO:0000313" key="2">
    <source>
        <dbReference type="Ensembl" id="ENSSAUP00010029884.1"/>
    </source>
</evidence>
<evidence type="ECO:0000256" key="1">
    <source>
        <dbReference type="SAM" id="MobiDB-lite"/>
    </source>
</evidence>
<sequence>VITNSSLLSIYGAEKMRSKDQQLFLDLSLLFLISSSLRPFCRPACFPSGRPGSPWRCGWLRCSGRRRAGSPRRSEGTLGPASHRSRLPPVQLQWRIQSIRTDDKGPIIIILSNPNIYSSQRCHTSESYYLSILQLPSALGVGTPASAAEAAAALRASSSCLCRCSSIDTRPAQDQHWDPHQIQSHWHQDPSWSLLHQPGWERRAAHQPDWDPEGP</sequence>
<feature type="region of interest" description="Disordered" evidence="1">
    <location>
        <begin position="65"/>
        <end position="84"/>
    </location>
</feature>
<dbReference type="AlphaFoldDB" id="A0A671VUC5"/>
<keyword evidence="3" id="KW-1185">Reference proteome</keyword>
<dbReference type="Proteomes" id="UP000472265">
    <property type="component" value="Chromosome 3"/>
</dbReference>
<dbReference type="OMA" id="LAGKCPW"/>
<protein>
    <submittedName>
        <fullName evidence="2">Uncharacterized protein</fullName>
    </submittedName>
</protein>
<organism evidence="2 3">
    <name type="scientific">Sparus aurata</name>
    <name type="common">Gilthead sea bream</name>
    <dbReference type="NCBI Taxonomy" id="8175"/>
    <lineage>
        <taxon>Eukaryota</taxon>
        <taxon>Metazoa</taxon>
        <taxon>Chordata</taxon>
        <taxon>Craniata</taxon>
        <taxon>Vertebrata</taxon>
        <taxon>Euteleostomi</taxon>
        <taxon>Actinopterygii</taxon>
        <taxon>Neopterygii</taxon>
        <taxon>Teleostei</taxon>
        <taxon>Neoteleostei</taxon>
        <taxon>Acanthomorphata</taxon>
        <taxon>Eupercaria</taxon>
        <taxon>Spariformes</taxon>
        <taxon>Sparidae</taxon>
        <taxon>Sparus</taxon>
    </lineage>
</organism>
<reference evidence="2" key="2">
    <citation type="submission" date="2025-08" db="UniProtKB">
        <authorList>
            <consortium name="Ensembl"/>
        </authorList>
    </citation>
    <scope>IDENTIFICATION</scope>
</reference>
<accession>A0A671VUC5</accession>
<reference evidence="2" key="3">
    <citation type="submission" date="2025-09" db="UniProtKB">
        <authorList>
            <consortium name="Ensembl"/>
        </authorList>
    </citation>
    <scope>IDENTIFICATION</scope>
</reference>